<evidence type="ECO:0008006" key="2">
    <source>
        <dbReference type="Google" id="ProtNLM"/>
    </source>
</evidence>
<dbReference type="InterPro" id="IPR019151">
    <property type="entry name" value="Proteasome_assmbl_chaperone_2"/>
</dbReference>
<accession>X1P3B0</accession>
<dbReference type="SUPFAM" id="SSF159659">
    <property type="entry name" value="Cgl1923-like"/>
    <property type="match status" value="1"/>
</dbReference>
<dbReference type="InterPro" id="IPR038389">
    <property type="entry name" value="PSMG2_sf"/>
</dbReference>
<feature type="non-terminal residue" evidence="1">
    <location>
        <position position="1"/>
    </location>
</feature>
<sequence length="175" mass="19323">GLNSPFIGEEQPSFKGYELVNCVLDVAQRLRVARVYSCAAAVTRVHHSEEMKVWGAATTSKLVDELNKHNVVLRGNLRIAGLNGLILGMAEERGMDGICLLGEVPAYATQIANPRASLAVLGILTKMLGITIDLTELGRLAEQVDEEMDRIAKRVTAEFIDQFTEPIWEQDEEEE</sequence>
<dbReference type="AlphaFoldDB" id="X1P3B0"/>
<proteinExistence type="predicted"/>
<name>X1P3B0_9ZZZZ</name>
<dbReference type="EMBL" id="BARV01027409">
    <property type="protein sequence ID" value="GAI36926.1"/>
    <property type="molecule type" value="Genomic_DNA"/>
</dbReference>
<comment type="caution">
    <text evidence="1">The sequence shown here is derived from an EMBL/GenBank/DDBJ whole genome shotgun (WGS) entry which is preliminary data.</text>
</comment>
<dbReference type="PANTHER" id="PTHR35610:SF7">
    <property type="entry name" value="3-ISOPROPYLMALATE DEHYDRATASE"/>
    <property type="match status" value="1"/>
</dbReference>
<dbReference type="PANTHER" id="PTHR35610">
    <property type="entry name" value="3-ISOPROPYLMALATE DEHYDRATASE-RELATED"/>
    <property type="match status" value="1"/>
</dbReference>
<protein>
    <recommendedName>
        <fullName evidence="2">Proteasome assembly chaperone family protein</fullName>
    </recommendedName>
</protein>
<reference evidence="1" key="1">
    <citation type="journal article" date="2014" name="Front. Microbiol.">
        <title>High frequency of phylogenetically diverse reductive dehalogenase-homologous genes in deep subseafloor sedimentary metagenomes.</title>
        <authorList>
            <person name="Kawai M."/>
            <person name="Futagami T."/>
            <person name="Toyoda A."/>
            <person name="Takaki Y."/>
            <person name="Nishi S."/>
            <person name="Hori S."/>
            <person name="Arai W."/>
            <person name="Tsubouchi T."/>
            <person name="Morono Y."/>
            <person name="Uchiyama I."/>
            <person name="Ito T."/>
            <person name="Fujiyama A."/>
            <person name="Inagaki F."/>
            <person name="Takami H."/>
        </authorList>
    </citation>
    <scope>NUCLEOTIDE SEQUENCE</scope>
    <source>
        <strain evidence="1">Expedition CK06-06</strain>
    </source>
</reference>
<dbReference type="Pfam" id="PF09754">
    <property type="entry name" value="PAC2"/>
    <property type="match status" value="1"/>
</dbReference>
<gene>
    <name evidence="1" type="ORF">S06H3_44101</name>
</gene>
<evidence type="ECO:0000313" key="1">
    <source>
        <dbReference type="EMBL" id="GAI36926.1"/>
    </source>
</evidence>
<dbReference type="Gene3D" id="3.40.50.10900">
    <property type="entry name" value="PAC-like subunit"/>
    <property type="match status" value="1"/>
</dbReference>
<organism evidence="1">
    <name type="scientific">marine sediment metagenome</name>
    <dbReference type="NCBI Taxonomy" id="412755"/>
    <lineage>
        <taxon>unclassified sequences</taxon>
        <taxon>metagenomes</taxon>
        <taxon>ecological metagenomes</taxon>
    </lineage>
</organism>